<keyword evidence="8" id="KW-1185">Reference proteome</keyword>
<dbReference type="OrthoDB" id="27593at2759"/>
<dbReference type="AlphaFoldDB" id="A0A811K8Y2"/>
<dbReference type="Gene3D" id="2.30.30.40">
    <property type="entry name" value="SH3 Domains"/>
    <property type="match status" value="1"/>
</dbReference>
<dbReference type="PANTHER" id="PTHR12845">
    <property type="entry name" value="GUANINE NUCLEOTIDE EXCHANGE FACTOR"/>
    <property type="match status" value="1"/>
</dbReference>
<dbReference type="SUPFAM" id="SSF48065">
    <property type="entry name" value="DBL homology domain (DH-domain)"/>
    <property type="match status" value="1"/>
</dbReference>
<proteinExistence type="predicted"/>
<dbReference type="InterPro" id="IPR047270">
    <property type="entry name" value="PH_ephexin"/>
</dbReference>
<dbReference type="Gene3D" id="2.30.29.30">
    <property type="entry name" value="Pleckstrin-homology domain (PH domain)/Phosphotyrosine-binding domain (PTB)"/>
    <property type="match status" value="1"/>
</dbReference>
<dbReference type="CDD" id="cd11793">
    <property type="entry name" value="SH3_ephexin1_like"/>
    <property type="match status" value="1"/>
</dbReference>
<evidence type="ECO:0000313" key="8">
    <source>
        <dbReference type="Proteomes" id="UP000614601"/>
    </source>
</evidence>
<evidence type="ECO:0000313" key="7">
    <source>
        <dbReference type="EMBL" id="CAD5211837.1"/>
    </source>
</evidence>
<feature type="compositionally biased region" description="Polar residues" evidence="3">
    <location>
        <begin position="402"/>
        <end position="415"/>
    </location>
</feature>
<feature type="region of interest" description="Disordered" evidence="3">
    <location>
        <begin position="514"/>
        <end position="551"/>
    </location>
</feature>
<dbReference type="InterPro" id="IPR001452">
    <property type="entry name" value="SH3_domain"/>
</dbReference>
<feature type="region of interest" description="Disordered" evidence="3">
    <location>
        <begin position="599"/>
        <end position="649"/>
    </location>
</feature>
<dbReference type="SMART" id="SM00325">
    <property type="entry name" value="RhoGEF"/>
    <property type="match status" value="1"/>
</dbReference>
<dbReference type="Proteomes" id="UP000614601">
    <property type="component" value="Unassembled WGS sequence"/>
</dbReference>
<evidence type="ECO:0000256" key="3">
    <source>
        <dbReference type="SAM" id="MobiDB-lite"/>
    </source>
</evidence>
<dbReference type="SUPFAM" id="SSF50044">
    <property type="entry name" value="SH3-domain"/>
    <property type="match status" value="1"/>
</dbReference>
<dbReference type="InterPro" id="IPR035899">
    <property type="entry name" value="DBL_dom_sf"/>
</dbReference>
<feature type="compositionally biased region" description="Basic and acidic residues" evidence="3">
    <location>
        <begin position="151"/>
        <end position="173"/>
    </location>
</feature>
<dbReference type="CDD" id="cd01221">
    <property type="entry name" value="PH_ephexin"/>
    <property type="match status" value="1"/>
</dbReference>
<feature type="domain" description="PH" evidence="5">
    <location>
        <begin position="930"/>
        <end position="1041"/>
    </location>
</feature>
<dbReference type="Pfam" id="PF00018">
    <property type="entry name" value="SH3_1"/>
    <property type="match status" value="1"/>
</dbReference>
<dbReference type="InterPro" id="IPR001849">
    <property type="entry name" value="PH_domain"/>
</dbReference>
<dbReference type="Proteomes" id="UP000783686">
    <property type="component" value="Unassembled WGS sequence"/>
</dbReference>
<feature type="region of interest" description="Disordered" evidence="3">
    <location>
        <begin position="390"/>
        <end position="434"/>
    </location>
</feature>
<feature type="domain" description="DH" evidence="6">
    <location>
        <begin position="689"/>
        <end position="879"/>
    </location>
</feature>
<dbReference type="Gene3D" id="1.20.900.10">
    <property type="entry name" value="Dbl homology (DH) domain"/>
    <property type="match status" value="1"/>
</dbReference>
<feature type="compositionally biased region" description="Low complexity" evidence="3">
    <location>
        <begin position="196"/>
        <end position="207"/>
    </location>
</feature>
<dbReference type="InterPro" id="IPR000219">
    <property type="entry name" value="DH_dom"/>
</dbReference>
<comment type="caution">
    <text evidence="7">The sequence shown here is derived from an EMBL/GenBank/DDBJ whole genome shotgun (WGS) entry which is preliminary data.</text>
</comment>
<feature type="compositionally biased region" description="Polar residues" evidence="3">
    <location>
        <begin position="465"/>
        <end position="487"/>
    </location>
</feature>
<dbReference type="PROSITE" id="PS50003">
    <property type="entry name" value="PH_DOMAIN"/>
    <property type="match status" value="1"/>
</dbReference>
<sequence>MSGSHVNVKDLAKRFEALSPPSIAEKKDDKSVVKSKITRVNVSVTARPRFPPPMKRIRSSRRRRVFQSSVELNRSSTYYVCTKSKSKSAIEGVTCKKREEPGIKQEPVMTLGLKPAPPPKPVHLNSSQTSTIKRPVRPKMKPPSPLPQPKCQDHEDRAGIVESSPFKRSDRCRIIRKPSSRPPPPPRNNENMIYQSISPPDSPTSTPRFNNQSPQLPKLPTLPPPRPPAMDSESDHEPEQFESMYEGLYEEIEQEFSKSFNGLSSMKIQPQPSTSFTPNSRRKNNVNNYYKDESPQDSYDYIQTVEPRGTQTLGRSTARNFVDQMKQQRSRENEARNKMFTSMFTNHSNGFGTWAGRKKTRRPVSSLEFENLMRIKSDLQNNISRKVGKLRKKVHLHHDDNNLGSSRVPESSNEAQLYGDDWSSDEEQANTNKYETDASHSLLKEIEDEYQEFCSQTSKDRMTESPLTAQSSSSDNMSRLTRQSQSLNDDHRMSTLHKELHRLKVDVDLDAQPCSSSSILDDDDIPDIDETKMTENSLSPLPDITDSDSLSDYDRKSLYQSRLPIAQPLYQIYMLQEQQKLLVDGGPRSVKASDLMLQVPGDKDESDSLCDSNDNEDSKSLSIRRQSSSASTDSGRGADTVSRVTSNTSMRRERLTAGSVYGSQRSLWCELPEVRSAGLLDTLDNSSKKLQEAFFEVITSEASYLRSINVLISYFMAAPELQGPKKAMSVITSVERKHLFSNIVAIRDCAEKLLCDLENRLKENLVLTDVSDILCEHFEKHFEAYTKYCSNQVYQDRVLKRLKLSNSQFLTTIQRIESNRECQGLDMRSFLMLPMQRVTRYPLLVFAIMERVAEGSPQQKTATKALSLANRLVRDCNEGARKMERTEQLLEIERRLIYKSPDLKRIPLVTAGRYVVKSGPVVQLLERKPRPRLGGVLQSKQKARSLYIFLFSDLLMIAKKKLNGCFECKDYAARRFVEIEPVEPHSNKIPIGVVANLPSKSHLFLCILMQNARGKQVELLFNTESESDRERWLSAMRPPTCSNPDEKIYAEWDCPQAVACHNYDAVQEDELPLEEGDVVNVLRKMPDGWFYGERVRDHKSGWFPSSYVQQVMNDHVRANNYRQRLRLIQAANGFQHRQMDRIIEKRGSVAPTSIPPLSRLRRLSNPKAFFTSLDS</sequence>
<dbReference type="EMBL" id="CAJFCW020000002">
    <property type="protein sequence ID" value="CAG9094513.1"/>
    <property type="molecule type" value="Genomic_DNA"/>
</dbReference>
<feature type="region of interest" description="Disordered" evidence="3">
    <location>
        <begin position="101"/>
        <end position="242"/>
    </location>
</feature>
<dbReference type="PANTHER" id="PTHR12845:SF5">
    <property type="entry name" value="EPHEXIN, ISOFORM D"/>
    <property type="match status" value="1"/>
</dbReference>
<name>A0A811K8Y2_9BILA</name>
<evidence type="ECO:0000259" key="6">
    <source>
        <dbReference type="PROSITE" id="PS50010"/>
    </source>
</evidence>
<evidence type="ECO:0000256" key="2">
    <source>
        <dbReference type="PROSITE-ProRule" id="PRU00192"/>
    </source>
</evidence>
<accession>A0A811K8Y2</accession>
<feature type="region of interest" description="Disordered" evidence="3">
    <location>
        <begin position="453"/>
        <end position="490"/>
    </location>
</feature>
<evidence type="ECO:0000259" key="4">
    <source>
        <dbReference type="PROSITE" id="PS50002"/>
    </source>
</evidence>
<dbReference type="InterPro" id="IPR047271">
    <property type="entry name" value="Ephexin-like"/>
</dbReference>
<dbReference type="CDD" id="cd00160">
    <property type="entry name" value="RhoGEF"/>
    <property type="match status" value="1"/>
</dbReference>
<protein>
    <recommendedName>
        <fullName evidence="9">Ephexin-1</fullName>
    </recommendedName>
</protein>
<feature type="region of interest" description="Disordered" evidence="3">
    <location>
        <begin position="264"/>
        <end position="295"/>
    </location>
</feature>
<evidence type="ECO:0000256" key="1">
    <source>
        <dbReference type="ARBA" id="ARBA00022443"/>
    </source>
</evidence>
<dbReference type="SUPFAM" id="SSF50729">
    <property type="entry name" value="PH domain-like"/>
    <property type="match status" value="1"/>
</dbReference>
<reference evidence="7" key="1">
    <citation type="submission" date="2020-09" db="EMBL/GenBank/DDBJ databases">
        <authorList>
            <person name="Kikuchi T."/>
        </authorList>
    </citation>
    <scope>NUCLEOTIDE SEQUENCE</scope>
    <source>
        <strain evidence="7">SH1</strain>
    </source>
</reference>
<dbReference type="InterPro" id="IPR036028">
    <property type="entry name" value="SH3-like_dom_sf"/>
</dbReference>
<dbReference type="PRINTS" id="PR00452">
    <property type="entry name" value="SH3DOMAIN"/>
</dbReference>
<dbReference type="GO" id="GO:0005085">
    <property type="term" value="F:guanyl-nucleotide exchange factor activity"/>
    <property type="evidence" value="ECO:0007669"/>
    <property type="project" value="InterPro"/>
</dbReference>
<dbReference type="PROSITE" id="PS50010">
    <property type="entry name" value="DH_2"/>
    <property type="match status" value="1"/>
</dbReference>
<dbReference type="EMBL" id="CAJFDH010000002">
    <property type="protein sequence ID" value="CAD5211837.1"/>
    <property type="molecule type" value="Genomic_DNA"/>
</dbReference>
<dbReference type="Pfam" id="PF00621">
    <property type="entry name" value="RhoGEF"/>
    <property type="match status" value="1"/>
</dbReference>
<evidence type="ECO:0000259" key="5">
    <source>
        <dbReference type="PROSITE" id="PS50003"/>
    </source>
</evidence>
<keyword evidence="1 2" id="KW-0728">SH3 domain</keyword>
<dbReference type="PROSITE" id="PS50002">
    <property type="entry name" value="SH3"/>
    <property type="match status" value="1"/>
</dbReference>
<feature type="compositionally biased region" description="Low complexity" evidence="3">
    <location>
        <begin position="620"/>
        <end position="635"/>
    </location>
</feature>
<feature type="compositionally biased region" description="Polar residues" evidence="3">
    <location>
        <begin position="264"/>
        <end position="279"/>
    </location>
</feature>
<dbReference type="InterPro" id="IPR011993">
    <property type="entry name" value="PH-like_dom_sf"/>
</dbReference>
<organism evidence="7 8">
    <name type="scientific">Bursaphelenchus okinawaensis</name>
    <dbReference type="NCBI Taxonomy" id="465554"/>
    <lineage>
        <taxon>Eukaryota</taxon>
        <taxon>Metazoa</taxon>
        <taxon>Ecdysozoa</taxon>
        <taxon>Nematoda</taxon>
        <taxon>Chromadorea</taxon>
        <taxon>Rhabditida</taxon>
        <taxon>Tylenchina</taxon>
        <taxon>Tylenchomorpha</taxon>
        <taxon>Aphelenchoidea</taxon>
        <taxon>Aphelenchoididae</taxon>
        <taxon>Bursaphelenchus</taxon>
    </lineage>
</organism>
<evidence type="ECO:0008006" key="9">
    <source>
        <dbReference type="Google" id="ProtNLM"/>
    </source>
</evidence>
<dbReference type="SMART" id="SM00326">
    <property type="entry name" value="SH3"/>
    <property type="match status" value="1"/>
</dbReference>
<gene>
    <name evidence="7" type="ORF">BOKJ2_LOCUS3901</name>
</gene>
<feature type="domain" description="SH3" evidence="4">
    <location>
        <begin position="1052"/>
        <end position="1113"/>
    </location>
</feature>